<dbReference type="GeneID" id="9685465"/>
<keyword evidence="3" id="KW-1185">Reference proteome</keyword>
<dbReference type="PANTHER" id="PTHR43755">
    <property type="match status" value="1"/>
</dbReference>
<dbReference type="InterPro" id="IPR052541">
    <property type="entry name" value="SQRD"/>
</dbReference>
<accession>C1MVF0</accession>
<dbReference type="PROSITE" id="PS51257">
    <property type="entry name" value="PROKAR_LIPOPROTEIN"/>
    <property type="match status" value="1"/>
</dbReference>
<evidence type="ECO:0000313" key="3">
    <source>
        <dbReference type="Proteomes" id="UP000001876"/>
    </source>
</evidence>
<dbReference type="PANTHER" id="PTHR43755:SF1">
    <property type="entry name" value="FAD-DEPENDENT PYRIDINE NUCLEOTIDE-DISULPHIDE OXIDOREDUCTASE"/>
    <property type="match status" value="1"/>
</dbReference>
<dbReference type="STRING" id="564608.C1MVF0"/>
<evidence type="ECO:0000259" key="1">
    <source>
        <dbReference type="Pfam" id="PF07992"/>
    </source>
</evidence>
<dbReference type="RefSeq" id="XP_003060027.1">
    <property type="nucleotide sequence ID" value="XM_003059981.1"/>
</dbReference>
<name>C1MVF0_MICPC</name>
<dbReference type="AlphaFoldDB" id="C1MVF0"/>
<dbReference type="SUPFAM" id="SSF51905">
    <property type="entry name" value="FAD/NAD(P)-binding domain"/>
    <property type="match status" value="2"/>
</dbReference>
<gene>
    <name evidence="2" type="ORF">MICPUCDRAFT_59355</name>
</gene>
<evidence type="ECO:0000313" key="2">
    <source>
        <dbReference type="EMBL" id="EEH55979.1"/>
    </source>
</evidence>
<dbReference type="InterPro" id="IPR023753">
    <property type="entry name" value="FAD/NAD-binding_dom"/>
</dbReference>
<dbReference type="Pfam" id="PF07992">
    <property type="entry name" value="Pyr_redox_2"/>
    <property type="match status" value="1"/>
</dbReference>
<dbReference type="OMA" id="ERYSMFI"/>
<protein>
    <submittedName>
        <fullName evidence="2">Predicted protein</fullName>
    </submittedName>
</protein>
<proteinExistence type="predicted"/>
<dbReference type="OrthoDB" id="5376590at2759"/>
<reference evidence="2 3" key="1">
    <citation type="journal article" date="2009" name="Science">
        <title>Green evolution and dynamic adaptations revealed by genomes of the marine picoeukaryotes Micromonas.</title>
        <authorList>
            <person name="Worden A.Z."/>
            <person name="Lee J.H."/>
            <person name="Mock T."/>
            <person name="Rouze P."/>
            <person name="Simmons M.P."/>
            <person name="Aerts A.L."/>
            <person name="Allen A.E."/>
            <person name="Cuvelier M.L."/>
            <person name="Derelle E."/>
            <person name="Everett M.V."/>
            <person name="Foulon E."/>
            <person name="Grimwood J."/>
            <person name="Gundlach H."/>
            <person name="Henrissat B."/>
            <person name="Napoli C."/>
            <person name="McDonald S.M."/>
            <person name="Parker M.S."/>
            <person name="Rombauts S."/>
            <person name="Salamov A."/>
            <person name="Von Dassow P."/>
            <person name="Badger J.H."/>
            <person name="Coutinho P.M."/>
            <person name="Demir E."/>
            <person name="Dubchak I."/>
            <person name="Gentemann C."/>
            <person name="Eikrem W."/>
            <person name="Gready J.E."/>
            <person name="John U."/>
            <person name="Lanier W."/>
            <person name="Lindquist E.A."/>
            <person name="Lucas S."/>
            <person name="Mayer K.F."/>
            <person name="Moreau H."/>
            <person name="Not F."/>
            <person name="Otillar R."/>
            <person name="Panaud O."/>
            <person name="Pangilinan J."/>
            <person name="Paulsen I."/>
            <person name="Piegu B."/>
            <person name="Poliakov A."/>
            <person name="Robbens S."/>
            <person name="Schmutz J."/>
            <person name="Toulza E."/>
            <person name="Wyss T."/>
            <person name="Zelensky A."/>
            <person name="Zhou K."/>
            <person name="Armbrust E.V."/>
            <person name="Bhattacharya D."/>
            <person name="Goodenough U.W."/>
            <person name="Van de Peer Y."/>
            <person name="Grigoriev I.V."/>
        </authorList>
    </citation>
    <scope>NUCLEOTIDE SEQUENCE [LARGE SCALE GENOMIC DNA]</scope>
    <source>
        <strain evidence="2 3">CCMP1545</strain>
    </source>
</reference>
<dbReference type="KEGG" id="mpp:MICPUCDRAFT_59355"/>
<dbReference type="InterPro" id="IPR036188">
    <property type="entry name" value="FAD/NAD-bd_sf"/>
</dbReference>
<dbReference type="Proteomes" id="UP000001876">
    <property type="component" value="Unassembled WGS sequence"/>
</dbReference>
<sequence>MKVVVIGAGFGGLGCARALSNPPMADVDVTIVDAKDAFTIGGTWEYAWSGRVADADTTWKLEDAKANFPGVTWKLRTRVEKLVLYPWDDSKLRHLLLSDGEELTFDVLVLSPGVVGDAAAIPGMSDTLDVYAHDSIAKQRRDLERMIAAAKARQRAHDADADADEAGAKKKKKKKGKLAIAIGATPYKCPVAPFEVAFIADDAFRAAGCRDEIDIVVTSPVPWPLPDPAKEIFTRLMLEKGVEYVPEKKIKRVTDDGRCLEFDDDDQIAADVVWSVYPQIAPPFIHAAGLAAGGGKGPIGFVPVDPRTNLIGPISSGCELAKEGLRDVYCVGDCASVVVGGLNPKPQPKAGEFAWQMGEMVAHRILKTEGYAHSRVGACIAECGGGGGVLVKPDFTEAVADPGLGAVRVSVEEKAAPEGEDAKMAWVNKYVELIFGGKGRAFVAATKAA</sequence>
<dbReference type="EMBL" id="GG663741">
    <property type="protein sequence ID" value="EEH55979.1"/>
    <property type="molecule type" value="Genomic_DNA"/>
</dbReference>
<dbReference type="Gene3D" id="3.50.50.100">
    <property type="match status" value="1"/>
</dbReference>
<organism evidence="3">
    <name type="scientific">Micromonas pusilla (strain CCMP1545)</name>
    <name type="common">Picoplanktonic green alga</name>
    <dbReference type="NCBI Taxonomy" id="564608"/>
    <lineage>
        <taxon>Eukaryota</taxon>
        <taxon>Viridiplantae</taxon>
        <taxon>Chlorophyta</taxon>
        <taxon>Mamiellophyceae</taxon>
        <taxon>Mamiellales</taxon>
        <taxon>Mamiellaceae</taxon>
        <taxon>Micromonas</taxon>
    </lineage>
</organism>
<dbReference type="GO" id="GO:0016491">
    <property type="term" value="F:oxidoreductase activity"/>
    <property type="evidence" value="ECO:0007669"/>
    <property type="project" value="InterPro"/>
</dbReference>
<feature type="domain" description="FAD/NAD(P)-binding" evidence="1">
    <location>
        <begin position="1"/>
        <end position="348"/>
    </location>
</feature>